<dbReference type="SMART" id="SM00388">
    <property type="entry name" value="HisKA"/>
    <property type="match status" value="1"/>
</dbReference>
<keyword evidence="9" id="KW-0812">Transmembrane</keyword>
<dbReference type="InterPro" id="IPR036097">
    <property type="entry name" value="HisK_dim/P_sf"/>
</dbReference>
<name>A0A7W9EVQ1_9SPHN</name>
<keyword evidence="4" id="KW-0808">Transferase</keyword>
<evidence type="ECO:0000313" key="12">
    <source>
        <dbReference type="Proteomes" id="UP000546200"/>
    </source>
</evidence>
<evidence type="ECO:0000256" key="9">
    <source>
        <dbReference type="SAM" id="Phobius"/>
    </source>
</evidence>
<feature type="domain" description="Histidine kinase" evidence="10">
    <location>
        <begin position="409"/>
        <end position="589"/>
    </location>
</feature>
<keyword evidence="8" id="KW-0902">Two-component regulatory system</keyword>
<dbReference type="GO" id="GO:0005524">
    <property type="term" value="F:ATP binding"/>
    <property type="evidence" value="ECO:0007669"/>
    <property type="project" value="UniProtKB-KW"/>
</dbReference>
<dbReference type="EMBL" id="JACIJK010000011">
    <property type="protein sequence ID" value="MBB5716481.1"/>
    <property type="molecule type" value="Genomic_DNA"/>
</dbReference>
<dbReference type="Gene3D" id="3.30.565.10">
    <property type="entry name" value="Histidine kinase-like ATPase, C-terminal domain"/>
    <property type="match status" value="1"/>
</dbReference>
<dbReference type="CDD" id="cd00082">
    <property type="entry name" value="HisKA"/>
    <property type="match status" value="1"/>
</dbReference>
<dbReference type="Pfam" id="PF00512">
    <property type="entry name" value="HisKA"/>
    <property type="match status" value="1"/>
</dbReference>
<sequence length="589" mass="61179">MSTMDIAAGVSAYLAVLGLTAAASLAIALFVLLRARELPGALLLAAFLAGVAVWSVAQALPAALGPPAAPVVTRLIALSPLPAAAFIHLVFAYALCGMLRPVAMASYAAAAVATSAGLALGVGAVIPWRGFPGMFTPSPVGWGVLSVAAALSVAGHLRLAQVWWTESGARGRQAGAVFLSSGIGLFAISGFAFPALAVDAYPWPVLALPLYSVALVYGILRHRFMAVNLWARRALAWVMLVLLAGLVSAGVASLPVALIGRPASVMGAWAATTAALALGVALLVPLKRLADRIVFPGGRVSEADLEAWRTALAEPGDAPALEARAQALLARRLGLGTEEGAPSIRVDGETARLEGWDEAPPATRHVAERFAGVAAEAARRIAAAARLVEAERDRQQQARLAELGELAATVAHDLRNPLGIVKMAAVAAPADTRREIGEQVERMDRLVTDILDYARAWKVAPAPLRLAELAVQAGVEDHVPPDLVVPGDRRALARVVANLIDNARAAGGRVAIFAEAGPPATLDICDDGPGVPPEIVDSLFRPFVSRRPGGTGLGLAIVRRIMEAHGGGVTLARRPGWSTCFRLTFGEAR</sequence>
<dbReference type="PRINTS" id="PR00344">
    <property type="entry name" value="BCTRLSENSOR"/>
</dbReference>
<dbReference type="Gene3D" id="1.10.287.130">
    <property type="match status" value="1"/>
</dbReference>
<comment type="catalytic activity">
    <reaction evidence="1">
        <text>ATP + protein L-histidine = ADP + protein N-phospho-L-histidine.</text>
        <dbReference type="EC" id="2.7.13.3"/>
    </reaction>
</comment>
<evidence type="ECO:0000313" key="11">
    <source>
        <dbReference type="EMBL" id="MBB5716481.1"/>
    </source>
</evidence>
<feature type="transmembrane region" description="Helical" evidence="9">
    <location>
        <begin position="40"/>
        <end position="63"/>
    </location>
</feature>
<dbReference type="InterPro" id="IPR003594">
    <property type="entry name" value="HATPase_dom"/>
</dbReference>
<evidence type="ECO:0000256" key="4">
    <source>
        <dbReference type="ARBA" id="ARBA00022679"/>
    </source>
</evidence>
<dbReference type="AlphaFoldDB" id="A0A7W9EVQ1"/>
<evidence type="ECO:0000256" key="3">
    <source>
        <dbReference type="ARBA" id="ARBA00022553"/>
    </source>
</evidence>
<feature type="transmembrane region" description="Helical" evidence="9">
    <location>
        <begin position="75"/>
        <end position="95"/>
    </location>
</feature>
<evidence type="ECO:0000256" key="6">
    <source>
        <dbReference type="ARBA" id="ARBA00022777"/>
    </source>
</evidence>
<gene>
    <name evidence="11" type="ORF">FHS94_003347</name>
</gene>
<feature type="transmembrane region" description="Helical" evidence="9">
    <location>
        <begin position="12"/>
        <end position="33"/>
    </location>
</feature>
<proteinExistence type="predicted"/>
<keyword evidence="9" id="KW-0472">Membrane</keyword>
<dbReference type="SMART" id="SM00387">
    <property type="entry name" value="HATPase_c"/>
    <property type="match status" value="1"/>
</dbReference>
<dbReference type="InterPro" id="IPR050351">
    <property type="entry name" value="BphY/WalK/GraS-like"/>
</dbReference>
<dbReference type="PANTHER" id="PTHR42878:SF7">
    <property type="entry name" value="SENSOR HISTIDINE KINASE GLRK"/>
    <property type="match status" value="1"/>
</dbReference>
<keyword evidence="7" id="KW-0067">ATP-binding</keyword>
<feature type="transmembrane region" description="Helical" evidence="9">
    <location>
        <begin position="176"/>
        <end position="197"/>
    </location>
</feature>
<dbReference type="PROSITE" id="PS50109">
    <property type="entry name" value="HIS_KIN"/>
    <property type="match status" value="1"/>
</dbReference>
<evidence type="ECO:0000256" key="8">
    <source>
        <dbReference type="ARBA" id="ARBA00023012"/>
    </source>
</evidence>
<keyword evidence="5" id="KW-0547">Nucleotide-binding</keyword>
<dbReference type="SUPFAM" id="SSF47384">
    <property type="entry name" value="Homodimeric domain of signal transducing histidine kinase"/>
    <property type="match status" value="1"/>
</dbReference>
<feature type="transmembrane region" description="Helical" evidence="9">
    <location>
        <begin position="107"/>
        <end position="128"/>
    </location>
</feature>
<keyword evidence="6 11" id="KW-0418">Kinase</keyword>
<dbReference type="CDD" id="cd00075">
    <property type="entry name" value="HATPase"/>
    <property type="match status" value="1"/>
</dbReference>
<comment type="caution">
    <text evidence="11">The sequence shown here is derived from an EMBL/GenBank/DDBJ whole genome shotgun (WGS) entry which is preliminary data.</text>
</comment>
<feature type="transmembrane region" description="Helical" evidence="9">
    <location>
        <begin position="234"/>
        <end position="260"/>
    </location>
</feature>
<dbReference type="GO" id="GO:0000155">
    <property type="term" value="F:phosphorelay sensor kinase activity"/>
    <property type="evidence" value="ECO:0007669"/>
    <property type="project" value="InterPro"/>
</dbReference>
<dbReference type="InterPro" id="IPR003661">
    <property type="entry name" value="HisK_dim/P_dom"/>
</dbReference>
<reference evidence="11 12" key="1">
    <citation type="submission" date="2020-08" db="EMBL/GenBank/DDBJ databases">
        <title>Genomic Encyclopedia of Type Strains, Phase IV (KMG-IV): sequencing the most valuable type-strain genomes for metagenomic binning, comparative biology and taxonomic classification.</title>
        <authorList>
            <person name="Goeker M."/>
        </authorList>
    </citation>
    <scope>NUCLEOTIDE SEQUENCE [LARGE SCALE GENOMIC DNA]</scope>
    <source>
        <strain evidence="11 12">DSM 100044</strain>
    </source>
</reference>
<feature type="transmembrane region" description="Helical" evidence="9">
    <location>
        <begin position="140"/>
        <end position="164"/>
    </location>
</feature>
<dbReference type="PANTHER" id="PTHR42878">
    <property type="entry name" value="TWO-COMPONENT HISTIDINE KINASE"/>
    <property type="match status" value="1"/>
</dbReference>
<evidence type="ECO:0000259" key="10">
    <source>
        <dbReference type="PROSITE" id="PS50109"/>
    </source>
</evidence>
<evidence type="ECO:0000256" key="5">
    <source>
        <dbReference type="ARBA" id="ARBA00022741"/>
    </source>
</evidence>
<dbReference type="SUPFAM" id="SSF55874">
    <property type="entry name" value="ATPase domain of HSP90 chaperone/DNA topoisomerase II/histidine kinase"/>
    <property type="match status" value="1"/>
</dbReference>
<dbReference type="GO" id="GO:0007234">
    <property type="term" value="P:osmosensory signaling via phosphorelay pathway"/>
    <property type="evidence" value="ECO:0007669"/>
    <property type="project" value="TreeGrafter"/>
</dbReference>
<dbReference type="Pfam" id="PF02518">
    <property type="entry name" value="HATPase_c"/>
    <property type="match status" value="1"/>
</dbReference>
<keyword evidence="9" id="KW-1133">Transmembrane helix</keyword>
<dbReference type="GO" id="GO:0000156">
    <property type="term" value="F:phosphorelay response regulator activity"/>
    <property type="evidence" value="ECO:0007669"/>
    <property type="project" value="TreeGrafter"/>
</dbReference>
<dbReference type="EC" id="2.7.13.3" evidence="2"/>
<keyword evidence="3" id="KW-0597">Phosphoprotein</keyword>
<organism evidence="11 12">
    <name type="scientific">Sphingomonas aerophila</name>
    <dbReference type="NCBI Taxonomy" id="1344948"/>
    <lineage>
        <taxon>Bacteria</taxon>
        <taxon>Pseudomonadati</taxon>
        <taxon>Pseudomonadota</taxon>
        <taxon>Alphaproteobacteria</taxon>
        <taxon>Sphingomonadales</taxon>
        <taxon>Sphingomonadaceae</taxon>
        <taxon>Sphingomonas</taxon>
    </lineage>
</organism>
<dbReference type="GO" id="GO:0030295">
    <property type="term" value="F:protein kinase activator activity"/>
    <property type="evidence" value="ECO:0007669"/>
    <property type="project" value="TreeGrafter"/>
</dbReference>
<evidence type="ECO:0000256" key="1">
    <source>
        <dbReference type="ARBA" id="ARBA00000085"/>
    </source>
</evidence>
<dbReference type="InterPro" id="IPR036890">
    <property type="entry name" value="HATPase_C_sf"/>
</dbReference>
<keyword evidence="12" id="KW-1185">Reference proteome</keyword>
<feature type="transmembrane region" description="Helical" evidence="9">
    <location>
        <begin position="203"/>
        <end position="222"/>
    </location>
</feature>
<evidence type="ECO:0000256" key="2">
    <source>
        <dbReference type="ARBA" id="ARBA00012438"/>
    </source>
</evidence>
<dbReference type="InterPro" id="IPR004358">
    <property type="entry name" value="Sig_transdc_His_kin-like_C"/>
</dbReference>
<dbReference type="Proteomes" id="UP000546200">
    <property type="component" value="Unassembled WGS sequence"/>
</dbReference>
<evidence type="ECO:0000256" key="7">
    <source>
        <dbReference type="ARBA" id="ARBA00022840"/>
    </source>
</evidence>
<protein>
    <recommendedName>
        <fullName evidence="2">histidine kinase</fullName>
        <ecNumber evidence="2">2.7.13.3</ecNumber>
    </recommendedName>
</protein>
<dbReference type="InterPro" id="IPR005467">
    <property type="entry name" value="His_kinase_dom"/>
</dbReference>
<feature type="transmembrane region" description="Helical" evidence="9">
    <location>
        <begin position="266"/>
        <end position="286"/>
    </location>
</feature>
<accession>A0A7W9EVQ1</accession>